<proteinExistence type="predicted"/>
<protein>
    <submittedName>
        <fullName evidence="3">Uncharacterized protein</fullName>
    </submittedName>
</protein>
<evidence type="ECO:0000256" key="2">
    <source>
        <dbReference type="SAM" id="Phobius"/>
    </source>
</evidence>
<dbReference type="EnsemblMetazoa" id="G34643.2">
    <property type="protein sequence ID" value="G34643.2:cds"/>
    <property type="gene ID" value="G34643"/>
</dbReference>
<keyword evidence="2" id="KW-0472">Membrane</keyword>
<accession>A0A8W8MQB1</accession>
<name>A0A8W8MQB1_MAGGI</name>
<evidence type="ECO:0000256" key="1">
    <source>
        <dbReference type="SAM" id="MobiDB-lite"/>
    </source>
</evidence>
<feature type="region of interest" description="Disordered" evidence="1">
    <location>
        <begin position="146"/>
        <end position="183"/>
    </location>
</feature>
<feature type="region of interest" description="Disordered" evidence="1">
    <location>
        <begin position="195"/>
        <end position="219"/>
    </location>
</feature>
<organism evidence="3 4">
    <name type="scientific">Magallana gigas</name>
    <name type="common">Pacific oyster</name>
    <name type="synonym">Crassostrea gigas</name>
    <dbReference type="NCBI Taxonomy" id="29159"/>
    <lineage>
        <taxon>Eukaryota</taxon>
        <taxon>Metazoa</taxon>
        <taxon>Spiralia</taxon>
        <taxon>Lophotrochozoa</taxon>
        <taxon>Mollusca</taxon>
        <taxon>Bivalvia</taxon>
        <taxon>Autobranchia</taxon>
        <taxon>Pteriomorphia</taxon>
        <taxon>Ostreida</taxon>
        <taxon>Ostreoidea</taxon>
        <taxon>Ostreidae</taxon>
        <taxon>Magallana</taxon>
    </lineage>
</organism>
<evidence type="ECO:0000313" key="3">
    <source>
        <dbReference type="EnsemblMetazoa" id="G34643.2:cds"/>
    </source>
</evidence>
<reference evidence="3" key="1">
    <citation type="submission" date="2022-08" db="UniProtKB">
        <authorList>
            <consortium name="EnsemblMetazoa"/>
        </authorList>
    </citation>
    <scope>IDENTIFICATION</scope>
    <source>
        <strain evidence="3">05x7-T-G4-1.051#20</strain>
    </source>
</reference>
<dbReference type="AlphaFoldDB" id="A0A8W8MQB1"/>
<dbReference type="Proteomes" id="UP000005408">
    <property type="component" value="Unassembled WGS sequence"/>
</dbReference>
<feature type="compositionally biased region" description="Basic and acidic residues" evidence="1">
    <location>
        <begin position="195"/>
        <end position="205"/>
    </location>
</feature>
<keyword evidence="2" id="KW-0812">Transmembrane</keyword>
<keyword evidence="4" id="KW-1185">Reference proteome</keyword>
<feature type="compositionally biased region" description="Basic and acidic residues" evidence="1">
    <location>
        <begin position="151"/>
        <end position="166"/>
    </location>
</feature>
<sequence>MEQGMCPEFNSRVDRIDVFQCQSDKNVCPNTIFWSNAVYIYPICYDKTIPTTTINSSAILLTSTETQVPENATSSGKKNNKNPDVGLIVAIAISIVIVIIFIIVARFMCLRKKKRKEKKKENGNENSLSFNKTSEGEILDGIATNVTARGSESDQRSETNEEEKLLENTNKNVSPRSNEIRQTEQISMIKEQENLIDKPPKKEIPGHSQPNHSDFKRENTDKLIGDLTMKLKDEVYGINILIFVMRTAPVLNKNTVKNVALKELKVEVDMENSFQIWAGNKTKESYVFQDWIPSDGKYNENYLRETQLEILQAVERNNTKFVFMIPFTIWAQHAILNDMGSWDICVQKTI</sequence>
<evidence type="ECO:0000313" key="4">
    <source>
        <dbReference type="Proteomes" id="UP000005408"/>
    </source>
</evidence>
<keyword evidence="2" id="KW-1133">Transmembrane helix</keyword>
<feature type="transmembrane region" description="Helical" evidence="2">
    <location>
        <begin position="85"/>
        <end position="109"/>
    </location>
</feature>